<dbReference type="InterPro" id="IPR027417">
    <property type="entry name" value="P-loop_NTPase"/>
</dbReference>
<keyword evidence="1" id="KW-0547">Nucleotide-binding</keyword>
<dbReference type="EC" id="3.6.4.-" evidence="11"/>
<evidence type="ECO:0000313" key="11">
    <source>
        <dbReference type="EMBL" id="XAM18066.1"/>
    </source>
</evidence>
<keyword evidence="3 11" id="KW-0347">Helicase</keyword>
<dbReference type="EMBL" id="CP145316">
    <property type="protein sequence ID" value="XAM18066.1"/>
    <property type="molecule type" value="Genomic_DNA"/>
</dbReference>
<evidence type="ECO:0000256" key="1">
    <source>
        <dbReference type="ARBA" id="ARBA00022741"/>
    </source>
</evidence>
<feature type="domain" description="Helicase ATP-binding" evidence="8">
    <location>
        <begin position="77"/>
        <end position="246"/>
    </location>
</feature>
<organism evidence="11 12">
    <name type="scientific">Helicobacter mastomyrinus</name>
    <dbReference type="NCBI Taxonomy" id="287948"/>
    <lineage>
        <taxon>Bacteria</taxon>
        <taxon>Pseudomonadati</taxon>
        <taxon>Campylobacterota</taxon>
        <taxon>Epsilonproteobacteria</taxon>
        <taxon>Campylobacterales</taxon>
        <taxon>Helicobacteraceae</taxon>
        <taxon>Helicobacter</taxon>
    </lineage>
</organism>
<accession>A0ABZ3F7L0</accession>
<dbReference type="InterPro" id="IPR050079">
    <property type="entry name" value="DEAD_box_RNA_helicase"/>
</dbReference>
<dbReference type="PROSITE" id="PS51195">
    <property type="entry name" value="Q_MOTIF"/>
    <property type="match status" value="1"/>
</dbReference>
<evidence type="ECO:0000256" key="6">
    <source>
        <dbReference type="PROSITE-ProRule" id="PRU00552"/>
    </source>
</evidence>
<dbReference type="InterPro" id="IPR044742">
    <property type="entry name" value="DEAD/DEAH_RhlB"/>
</dbReference>
<dbReference type="GO" id="GO:0004386">
    <property type="term" value="F:helicase activity"/>
    <property type="evidence" value="ECO:0007669"/>
    <property type="project" value="UniProtKB-KW"/>
</dbReference>
<dbReference type="InterPro" id="IPR014014">
    <property type="entry name" value="RNA_helicase_DEAD_Q_motif"/>
</dbReference>
<dbReference type="Pfam" id="PF00271">
    <property type="entry name" value="Helicase_C"/>
    <property type="match status" value="1"/>
</dbReference>
<dbReference type="Proteomes" id="UP001434737">
    <property type="component" value="Chromosome"/>
</dbReference>
<feature type="domain" description="DEAD-box RNA helicase Q" evidence="10">
    <location>
        <begin position="46"/>
        <end position="74"/>
    </location>
</feature>
<feature type="domain" description="Helicase C-terminal" evidence="9">
    <location>
        <begin position="257"/>
        <end position="419"/>
    </location>
</feature>
<dbReference type="InterPro" id="IPR011545">
    <property type="entry name" value="DEAD/DEAH_box_helicase_dom"/>
</dbReference>
<proteinExistence type="inferred from homology"/>
<protein>
    <submittedName>
        <fullName evidence="11">DEAD/DEAH box helicase</fullName>
        <ecNumber evidence="11">3.6.4.-</ecNumber>
    </submittedName>
</protein>
<dbReference type="Pfam" id="PF00270">
    <property type="entry name" value="DEAD"/>
    <property type="match status" value="1"/>
</dbReference>
<dbReference type="SMART" id="SM00490">
    <property type="entry name" value="HELICc"/>
    <property type="match status" value="1"/>
</dbReference>
<feature type="region of interest" description="Disordered" evidence="7">
    <location>
        <begin position="1"/>
        <end position="44"/>
    </location>
</feature>
<evidence type="ECO:0000256" key="4">
    <source>
        <dbReference type="ARBA" id="ARBA00022840"/>
    </source>
</evidence>
<evidence type="ECO:0000256" key="2">
    <source>
        <dbReference type="ARBA" id="ARBA00022801"/>
    </source>
</evidence>
<feature type="region of interest" description="Disordered" evidence="7">
    <location>
        <begin position="479"/>
        <end position="535"/>
    </location>
</feature>
<dbReference type="InterPro" id="IPR014001">
    <property type="entry name" value="Helicase_ATP-bd"/>
</dbReference>
<feature type="compositionally biased region" description="Basic residues" evidence="7">
    <location>
        <begin position="487"/>
        <end position="502"/>
    </location>
</feature>
<keyword evidence="4" id="KW-0067">ATP-binding</keyword>
<dbReference type="PROSITE" id="PS51194">
    <property type="entry name" value="HELICASE_CTER"/>
    <property type="match status" value="1"/>
</dbReference>
<evidence type="ECO:0000259" key="9">
    <source>
        <dbReference type="PROSITE" id="PS51194"/>
    </source>
</evidence>
<feature type="compositionally biased region" description="Polar residues" evidence="7">
    <location>
        <begin position="1"/>
        <end position="36"/>
    </location>
</feature>
<keyword evidence="12" id="KW-1185">Reference proteome</keyword>
<dbReference type="Gene3D" id="3.40.50.300">
    <property type="entry name" value="P-loop containing nucleotide triphosphate hydrolases"/>
    <property type="match status" value="2"/>
</dbReference>
<dbReference type="RefSeq" id="WP_343353568.1">
    <property type="nucleotide sequence ID" value="NZ_CP145316.1"/>
</dbReference>
<evidence type="ECO:0000313" key="12">
    <source>
        <dbReference type="Proteomes" id="UP001434737"/>
    </source>
</evidence>
<dbReference type="GO" id="GO:0016787">
    <property type="term" value="F:hydrolase activity"/>
    <property type="evidence" value="ECO:0007669"/>
    <property type="project" value="UniProtKB-KW"/>
</dbReference>
<dbReference type="SUPFAM" id="SSF52540">
    <property type="entry name" value="P-loop containing nucleoside triphosphate hydrolases"/>
    <property type="match status" value="2"/>
</dbReference>
<name>A0ABZ3F7L0_9HELI</name>
<comment type="similarity">
    <text evidence="5">Belongs to the DEAD box helicase family.</text>
</comment>
<dbReference type="PANTHER" id="PTHR47959:SF1">
    <property type="entry name" value="ATP-DEPENDENT RNA HELICASE DBPA"/>
    <property type="match status" value="1"/>
</dbReference>
<evidence type="ECO:0000256" key="7">
    <source>
        <dbReference type="SAM" id="MobiDB-lite"/>
    </source>
</evidence>
<evidence type="ECO:0000256" key="3">
    <source>
        <dbReference type="ARBA" id="ARBA00022806"/>
    </source>
</evidence>
<evidence type="ECO:0000259" key="8">
    <source>
        <dbReference type="PROSITE" id="PS51192"/>
    </source>
</evidence>
<evidence type="ECO:0000259" key="10">
    <source>
        <dbReference type="PROSITE" id="PS51195"/>
    </source>
</evidence>
<gene>
    <name evidence="11" type="ORF">V3I05_10345</name>
</gene>
<dbReference type="CDD" id="cd18787">
    <property type="entry name" value="SF2_C_DEAD"/>
    <property type="match status" value="1"/>
</dbReference>
<keyword evidence="2 11" id="KW-0378">Hydrolase</keyword>
<reference evidence="11 12" key="1">
    <citation type="submission" date="2024-02" db="EMBL/GenBank/DDBJ databases">
        <title>Genome and pathogenicity analysis of Helicobacter mastomyrinus isolated from mice.</title>
        <authorList>
            <person name="Zhu L."/>
        </authorList>
    </citation>
    <scope>NUCLEOTIDE SEQUENCE [LARGE SCALE GENOMIC DNA]</scope>
    <source>
        <strain evidence="11 12">Hm-17</strain>
    </source>
</reference>
<dbReference type="PANTHER" id="PTHR47959">
    <property type="entry name" value="ATP-DEPENDENT RNA HELICASE RHLE-RELATED"/>
    <property type="match status" value="1"/>
</dbReference>
<dbReference type="CDD" id="cd00268">
    <property type="entry name" value="DEADc"/>
    <property type="match status" value="1"/>
</dbReference>
<dbReference type="SMART" id="SM00487">
    <property type="entry name" value="DEXDc"/>
    <property type="match status" value="1"/>
</dbReference>
<evidence type="ECO:0000256" key="5">
    <source>
        <dbReference type="ARBA" id="ARBA00038437"/>
    </source>
</evidence>
<feature type="short sequence motif" description="Q motif" evidence="6">
    <location>
        <begin position="46"/>
        <end position="74"/>
    </location>
</feature>
<dbReference type="InterPro" id="IPR001650">
    <property type="entry name" value="Helicase_C-like"/>
</dbReference>
<dbReference type="PROSITE" id="PS51192">
    <property type="entry name" value="HELICASE_ATP_BIND_1"/>
    <property type="match status" value="1"/>
</dbReference>
<sequence>MNHTNTDSGDCLQSENAQGKATQRATHLDNANTQDSIPLEQEGKEKGFEEFGLKEFVLKGIKEAGFSTPSPVQEQSIPIVLQGKDLIAQAQTGTGKTAAFAIPILNALNRNQEIEALVITPTRELAMQISEEILKLGRFGRIKTICMYGGQSIKRQCDLLEKKPKVMIATPGRLLDHLQNGRIAHFAPQIVVLDESDEMLDMGFLDDIEEIFKFLPNTRQTLLFSATMPEPIKALAMNILDNPAFVKITPTDITNKDIEQQYYIINEGERDEAVVRLIETQNPTKSIIFTRMKKEADALATRLINRGFKAMALHGDMEQWERRESMKAFKQNKIELLVATDVASRGIDISDVSHVFNYHIPLNPESYVHRIGRTGRAGKKGVAITLATPLEYKELSKIKKMTKAKLTLCEITQEYSDDAFSQELSQTKVSDKSVMIYEKLKDKIDTTQLCLKLISLHLEKNSNAKIGFSKEQIAQLESVNEAGGQKRSGKKPHSTKPHRTRKPQGNARDSKAKSKGKKRYDDIDRSQPYTGSIWG</sequence>